<feature type="transmembrane region" description="Helical" evidence="2">
    <location>
        <begin position="12"/>
        <end position="30"/>
    </location>
</feature>
<dbReference type="AlphaFoldDB" id="A0A6L3WD26"/>
<proteinExistence type="predicted"/>
<keyword evidence="4" id="KW-1185">Reference proteome</keyword>
<evidence type="ECO:0000256" key="2">
    <source>
        <dbReference type="SAM" id="Phobius"/>
    </source>
</evidence>
<dbReference type="RefSeq" id="WP_151537960.1">
    <property type="nucleotide sequence ID" value="NZ_WBMR01000002.1"/>
</dbReference>
<accession>A0A6L3WD26</accession>
<evidence type="ECO:0000256" key="1">
    <source>
        <dbReference type="SAM" id="MobiDB-lite"/>
    </source>
</evidence>
<protein>
    <recommendedName>
        <fullName evidence="5">DUF3592 domain-containing protein</fullName>
    </recommendedName>
</protein>
<feature type="region of interest" description="Disordered" evidence="1">
    <location>
        <begin position="70"/>
        <end position="91"/>
    </location>
</feature>
<keyword evidence="2" id="KW-0812">Transmembrane</keyword>
<feature type="transmembrane region" description="Helical" evidence="2">
    <location>
        <begin position="115"/>
        <end position="137"/>
    </location>
</feature>
<keyword evidence="2" id="KW-1133">Transmembrane helix</keyword>
<comment type="caution">
    <text evidence="3">The sequence shown here is derived from an EMBL/GenBank/DDBJ whole genome shotgun (WGS) entry which is preliminary data.</text>
</comment>
<keyword evidence="2" id="KW-0472">Membrane</keyword>
<reference evidence="3 4" key="1">
    <citation type="submission" date="2019-09" db="EMBL/GenBank/DDBJ databases">
        <title>Actinomadura physcomitrii sp. nov., a novel actinomycete isolated from moss [Physcomitrium sphaericum (Ludw) Fuernr].</title>
        <authorList>
            <person name="Liu C."/>
            <person name="Zhuang X."/>
        </authorList>
    </citation>
    <scope>NUCLEOTIDE SEQUENCE [LARGE SCALE GENOMIC DNA]</scope>
    <source>
        <strain evidence="3 4">CYP1-1B</strain>
    </source>
</reference>
<dbReference type="Proteomes" id="UP000483004">
    <property type="component" value="Unassembled WGS sequence"/>
</dbReference>
<evidence type="ECO:0000313" key="4">
    <source>
        <dbReference type="Proteomes" id="UP000483004"/>
    </source>
</evidence>
<evidence type="ECO:0000313" key="3">
    <source>
        <dbReference type="EMBL" id="KAB2389932.1"/>
    </source>
</evidence>
<feature type="transmembrane region" description="Helical" evidence="2">
    <location>
        <begin position="144"/>
        <end position="166"/>
    </location>
</feature>
<gene>
    <name evidence="3" type="ORF">F9B16_01415</name>
</gene>
<evidence type="ECO:0008006" key="5">
    <source>
        <dbReference type="Google" id="ProtNLM"/>
    </source>
</evidence>
<name>A0A6L3WD26_9ACTN</name>
<organism evidence="3 4">
    <name type="scientific">Actinomadura montaniterrae</name>
    <dbReference type="NCBI Taxonomy" id="1803903"/>
    <lineage>
        <taxon>Bacteria</taxon>
        <taxon>Bacillati</taxon>
        <taxon>Actinomycetota</taxon>
        <taxon>Actinomycetes</taxon>
        <taxon>Streptosporangiales</taxon>
        <taxon>Thermomonosporaceae</taxon>
        <taxon>Actinomadura</taxon>
    </lineage>
</organism>
<dbReference type="OrthoDB" id="3526581at2"/>
<sequence>MSQRRTSPAGALVTIVAWLAVALLPLLFGLSDARLAFGLTGEPGTATVESCVEHGSGEDAETECRGRFVPDDRGTPARTVGLPPESDEGESFRAQLQPDGERARPADVKGRLSALILPTLGLLFLVPMPLGLTYLLAGRVPGRLVRYLTAGAASVLGAVCLAGLVASNL</sequence>
<dbReference type="EMBL" id="WBMR01000002">
    <property type="protein sequence ID" value="KAB2389932.1"/>
    <property type="molecule type" value="Genomic_DNA"/>
</dbReference>